<protein>
    <submittedName>
        <fullName evidence="7">MipA/OmpV family protein</fullName>
    </submittedName>
</protein>
<feature type="chain" id="PRO_5017291458" evidence="6">
    <location>
        <begin position="39"/>
        <end position="285"/>
    </location>
</feature>
<dbReference type="Proteomes" id="UP000282195">
    <property type="component" value="Chromosome"/>
</dbReference>
<keyword evidence="4" id="KW-0472">Membrane</keyword>
<comment type="similarity">
    <text evidence="2">Belongs to the MipA/OmpV family.</text>
</comment>
<sequence length="285" mass="30463">MGIGIVFGVKTSFFTRFLVLAGAVLPATSAIIAVPALAADAAKPASTTWVVTLGGTVEYGPSYEGSKHLSFSGMPSFDVYRLGETPENSAPDDSIDYTLFESGGFEAGPVVGLRGGRSAFDDSNLNGLHRVHWNFDAGAFGQYWLMENQLRLRAEVRQALWGGDGLLADISLDWFQPVGDRWLLSAGPRIELANSTYMSNNFGISASESAKNGHLAAFDASGGLKSVGFAVAATYTISPAWSVQLYDKYSRLVSDAADSPITSQIGSPNQNIIGLTLTRKFNIRF</sequence>
<dbReference type="EMBL" id="CP032694">
    <property type="protein sequence ID" value="AYG60903.1"/>
    <property type="molecule type" value="Genomic_DNA"/>
</dbReference>
<feature type="signal peptide" evidence="6">
    <location>
        <begin position="1"/>
        <end position="38"/>
    </location>
</feature>
<dbReference type="PANTHER" id="PTHR38776">
    <property type="entry name" value="MLTA-INTERACTING PROTEIN-RELATED"/>
    <property type="match status" value="1"/>
</dbReference>
<comment type="subcellular location">
    <subcellularLocation>
        <location evidence="1">Cell outer membrane</location>
    </subcellularLocation>
</comment>
<evidence type="ECO:0000256" key="2">
    <source>
        <dbReference type="ARBA" id="ARBA00005722"/>
    </source>
</evidence>
<accession>A0A387FR43</accession>
<gene>
    <name evidence="7" type="ORF">CCGE525_20375</name>
</gene>
<evidence type="ECO:0000313" key="8">
    <source>
        <dbReference type="Proteomes" id="UP000282195"/>
    </source>
</evidence>
<dbReference type="Pfam" id="PF06629">
    <property type="entry name" value="MipA"/>
    <property type="match status" value="1"/>
</dbReference>
<keyword evidence="3 6" id="KW-0732">Signal</keyword>
<evidence type="ECO:0000256" key="3">
    <source>
        <dbReference type="ARBA" id="ARBA00022729"/>
    </source>
</evidence>
<dbReference type="OrthoDB" id="5462484at2"/>
<name>A0A387FR43_9HYPH</name>
<dbReference type="KEGG" id="rjg:CCGE525_20375"/>
<evidence type="ECO:0000256" key="1">
    <source>
        <dbReference type="ARBA" id="ARBA00004442"/>
    </source>
</evidence>
<evidence type="ECO:0000256" key="5">
    <source>
        <dbReference type="ARBA" id="ARBA00023237"/>
    </source>
</evidence>
<dbReference type="PANTHER" id="PTHR38776:SF1">
    <property type="entry name" value="MLTA-INTERACTING PROTEIN-RELATED"/>
    <property type="match status" value="1"/>
</dbReference>
<evidence type="ECO:0000256" key="6">
    <source>
        <dbReference type="SAM" id="SignalP"/>
    </source>
</evidence>
<reference evidence="7 8" key="1">
    <citation type="submission" date="2018-10" db="EMBL/GenBank/DDBJ databases">
        <title>Rhizobium etli, R. leguminosarum and a new Rhizobium genospecies from Phaseolus dumosus.</title>
        <authorList>
            <person name="Ramirez-Puebla S.T."/>
            <person name="Rogel-Hernandez M.A."/>
            <person name="Guerrero G."/>
            <person name="Ormeno-Orrillo E."/>
            <person name="Martinez-Romero J.C."/>
            <person name="Negrete-Yankelevich S."/>
            <person name="Martinez-Romero E."/>
        </authorList>
    </citation>
    <scope>NUCLEOTIDE SEQUENCE [LARGE SCALE GENOMIC DNA]</scope>
    <source>
        <strain evidence="7 8">CCGE525</strain>
    </source>
</reference>
<organism evidence="7 8">
    <name type="scientific">Rhizobium jaguaris</name>
    <dbReference type="NCBI Taxonomy" id="1312183"/>
    <lineage>
        <taxon>Bacteria</taxon>
        <taxon>Pseudomonadati</taxon>
        <taxon>Pseudomonadota</taxon>
        <taxon>Alphaproteobacteria</taxon>
        <taxon>Hyphomicrobiales</taxon>
        <taxon>Rhizobiaceae</taxon>
        <taxon>Rhizobium/Agrobacterium group</taxon>
        <taxon>Rhizobium</taxon>
    </lineage>
</organism>
<keyword evidence="8" id="KW-1185">Reference proteome</keyword>
<proteinExistence type="inferred from homology"/>
<dbReference type="GO" id="GO:0009279">
    <property type="term" value="C:cell outer membrane"/>
    <property type="evidence" value="ECO:0007669"/>
    <property type="project" value="UniProtKB-SubCell"/>
</dbReference>
<dbReference type="RefSeq" id="WP_120705869.1">
    <property type="nucleotide sequence ID" value="NZ_CP032694.1"/>
</dbReference>
<dbReference type="InterPro" id="IPR010583">
    <property type="entry name" value="MipA"/>
</dbReference>
<keyword evidence="5" id="KW-0998">Cell outer membrane</keyword>
<dbReference type="AlphaFoldDB" id="A0A387FR43"/>
<evidence type="ECO:0000256" key="4">
    <source>
        <dbReference type="ARBA" id="ARBA00023136"/>
    </source>
</evidence>
<evidence type="ECO:0000313" key="7">
    <source>
        <dbReference type="EMBL" id="AYG60903.1"/>
    </source>
</evidence>